<dbReference type="RefSeq" id="WP_096366092.1">
    <property type="nucleotide sequence ID" value="NZ_AP018052.1"/>
</dbReference>
<evidence type="ECO:0000313" key="3">
    <source>
        <dbReference type="EMBL" id="BAZ93947.1"/>
    </source>
</evidence>
<gene>
    <name evidence="3" type="ORF">FOKN1_1552</name>
</gene>
<feature type="chain" id="PRO_5012848579" evidence="2">
    <location>
        <begin position="20"/>
        <end position="70"/>
    </location>
</feature>
<feature type="compositionally biased region" description="Basic and acidic residues" evidence="1">
    <location>
        <begin position="60"/>
        <end position="70"/>
    </location>
</feature>
<evidence type="ECO:0000256" key="1">
    <source>
        <dbReference type="SAM" id="MobiDB-lite"/>
    </source>
</evidence>
<dbReference type="OrthoDB" id="5772894at2"/>
<evidence type="ECO:0000256" key="2">
    <source>
        <dbReference type="SAM" id="SignalP"/>
    </source>
</evidence>
<dbReference type="EMBL" id="AP018052">
    <property type="protein sequence ID" value="BAZ93947.1"/>
    <property type="molecule type" value="Genomic_DNA"/>
</dbReference>
<protein>
    <submittedName>
        <fullName evidence="3">Uncharacterized protein</fullName>
    </submittedName>
</protein>
<name>A0A1Z4VQP1_9GAMM</name>
<sequence length="70" mass="7336">MNSKNMLSVLMIALGLSLAGCGESQGPAEQAGEKIDESMEATTEKLKEAGEEMGDAMEEAGDKVEEATEN</sequence>
<dbReference type="PROSITE" id="PS51257">
    <property type="entry name" value="PROKAR_LIPOPROTEIN"/>
    <property type="match status" value="1"/>
</dbReference>
<feature type="region of interest" description="Disordered" evidence="1">
    <location>
        <begin position="20"/>
        <end position="70"/>
    </location>
</feature>
<dbReference type="AlphaFoldDB" id="A0A1Z4VQP1"/>
<organism evidence="3 4">
    <name type="scientific">Thiohalobacter thiocyanaticus</name>
    <dbReference type="NCBI Taxonomy" id="585455"/>
    <lineage>
        <taxon>Bacteria</taxon>
        <taxon>Pseudomonadati</taxon>
        <taxon>Pseudomonadota</taxon>
        <taxon>Gammaproteobacteria</taxon>
        <taxon>Thiohalobacterales</taxon>
        <taxon>Thiohalobacteraceae</taxon>
        <taxon>Thiohalobacter</taxon>
    </lineage>
</organism>
<keyword evidence="2" id="KW-0732">Signal</keyword>
<proteinExistence type="predicted"/>
<dbReference type="KEGG" id="ttc:FOKN1_1552"/>
<keyword evidence="4" id="KW-1185">Reference proteome</keyword>
<dbReference type="Proteomes" id="UP000218765">
    <property type="component" value="Chromosome"/>
</dbReference>
<accession>A0A1Z4VQP1</accession>
<evidence type="ECO:0000313" key="4">
    <source>
        <dbReference type="Proteomes" id="UP000218765"/>
    </source>
</evidence>
<feature type="signal peptide" evidence="2">
    <location>
        <begin position="1"/>
        <end position="19"/>
    </location>
</feature>
<feature type="compositionally biased region" description="Basic and acidic residues" evidence="1">
    <location>
        <begin position="31"/>
        <end position="50"/>
    </location>
</feature>
<reference evidence="3 4" key="1">
    <citation type="submission" date="2017-05" db="EMBL/GenBank/DDBJ databases">
        <title>Thiocyanate degradation by Thiohalobacter thiocyanaticus FOKN1.</title>
        <authorList>
            <person name="Oshiki M."/>
            <person name="Fukushima T."/>
            <person name="Kawano S."/>
            <person name="Nakagawa J."/>
        </authorList>
    </citation>
    <scope>NUCLEOTIDE SEQUENCE [LARGE SCALE GENOMIC DNA]</scope>
    <source>
        <strain evidence="3 4">FOKN1</strain>
    </source>
</reference>